<feature type="transmembrane region" description="Helical" evidence="2">
    <location>
        <begin position="228"/>
        <end position="247"/>
    </location>
</feature>
<evidence type="ECO:0000313" key="4">
    <source>
        <dbReference type="Proteomes" id="UP000663852"/>
    </source>
</evidence>
<keyword evidence="2" id="KW-0812">Transmembrane</keyword>
<evidence type="ECO:0000313" key="3">
    <source>
        <dbReference type="EMBL" id="CAF0741795.1"/>
    </source>
</evidence>
<keyword evidence="2" id="KW-1133">Transmembrane helix</keyword>
<sequence>MYFIYYFASPDQYGQNLYCFSGVDSIGNQGSSTCLRFIIESPAILMNPLYTQNVTRYPIGVVTSVTSTWTILTDGIQYPRPTIESYIRFKRLSDNSDIFRLNVVTETSNVLYLDDRLVISSNIIWTPGEQYYIYFDSGILALASTCTKASMPIIDPAFWPFRIPYETTSSTTTSTSTTSGTSTLRPRTVPSQRTIISRTTTTRTTVTVTTGTEGSTTKSTVPAVKKPASHLTISEIIAITLATALFLVLSSKILVYCVHFYIIQAVVLRHGLQKQIYDFMPIDQSIQSTTQYKLALNKRARTYACQGKTTSSLALVDIQATVSGSVKD</sequence>
<organism evidence="3 4">
    <name type="scientific">Adineta ricciae</name>
    <name type="common">Rotifer</name>
    <dbReference type="NCBI Taxonomy" id="249248"/>
    <lineage>
        <taxon>Eukaryota</taxon>
        <taxon>Metazoa</taxon>
        <taxon>Spiralia</taxon>
        <taxon>Gnathifera</taxon>
        <taxon>Rotifera</taxon>
        <taxon>Eurotatoria</taxon>
        <taxon>Bdelloidea</taxon>
        <taxon>Adinetida</taxon>
        <taxon>Adinetidae</taxon>
        <taxon>Adineta</taxon>
    </lineage>
</organism>
<feature type="compositionally biased region" description="Low complexity" evidence="1">
    <location>
        <begin position="168"/>
        <end position="183"/>
    </location>
</feature>
<dbReference type="AlphaFoldDB" id="A0A813NPH5"/>
<protein>
    <submittedName>
        <fullName evidence="3">Uncharacterized protein</fullName>
    </submittedName>
</protein>
<comment type="caution">
    <text evidence="3">The sequence shown here is derived from an EMBL/GenBank/DDBJ whole genome shotgun (WGS) entry which is preliminary data.</text>
</comment>
<dbReference type="OrthoDB" id="10063988at2759"/>
<evidence type="ECO:0000256" key="1">
    <source>
        <dbReference type="SAM" id="MobiDB-lite"/>
    </source>
</evidence>
<keyword evidence="2" id="KW-0472">Membrane</keyword>
<proteinExistence type="predicted"/>
<reference evidence="3" key="1">
    <citation type="submission" date="2021-02" db="EMBL/GenBank/DDBJ databases">
        <authorList>
            <person name="Nowell W R."/>
        </authorList>
    </citation>
    <scope>NUCLEOTIDE SEQUENCE</scope>
</reference>
<dbReference type="Proteomes" id="UP000663852">
    <property type="component" value="Unassembled WGS sequence"/>
</dbReference>
<name>A0A813NPH5_ADIRI</name>
<accession>A0A813NPH5</accession>
<evidence type="ECO:0000256" key="2">
    <source>
        <dbReference type="SAM" id="Phobius"/>
    </source>
</evidence>
<dbReference type="EMBL" id="CAJNOJ010000004">
    <property type="protein sequence ID" value="CAF0741795.1"/>
    <property type="molecule type" value="Genomic_DNA"/>
</dbReference>
<feature type="region of interest" description="Disordered" evidence="1">
    <location>
        <begin position="168"/>
        <end position="189"/>
    </location>
</feature>
<gene>
    <name evidence="3" type="ORF">EDS130_LOCUS1779</name>
</gene>